<name>A0A9X0ALD6_9HELO</name>
<comment type="similarity">
    <text evidence="3">Belongs to the ustYa family.</text>
</comment>
<dbReference type="GO" id="GO:0016491">
    <property type="term" value="F:oxidoreductase activity"/>
    <property type="evidence" value="ECO:0007669"/>
    <property type="project" value="UniProtKB-KW"/>
</dbReference>
<keyword evidence="4" id="KW-0732">Signal</keyword>
<dbReference type="Proteomes" id="UP001152300">
    <property type="component" value="Unassembled WGS sequence"/>
</dbReference>
<evidence type="ECO:0000256" key="3">
    <source>
        <dbReference type="ARBA" id="ARBA00035112"/>
    </source>
</evidence>
<evidence type="ECO:0000256" key="2">
    <source>
        <dbReference type="ARBA" id="ARBA00023002"/>
    </source>
</evidence>
<protein>
    <recommendedName>
        <fullName evidence="7">Oxidase ustYa</fullName>
    </recommendedName>
</protein>
<dbReference type="AlphaFoldDB" id="A0A9X0ALD6"/>
<reference evidence="5" key="1">
    <citation type="submission" date="2022-11" db="EMBL/GenBank/DDBJ databases">
        <title>Genome Resource of Sclerotinia nivalis Strain SnTB1, a Plant Pathogen Isolated from American Ginseng.</title>
        <authorList>
            <person name="Fan S."/>
        </authorList>
    </citation>
    <scope>NUCLEOTIDE SEQUENCE</scope>
    <source>
        <strain evidence="5">SnTB1</strain>
    </source>
</reference>
<dbReference type="PANTHER" id="PTHR33365:SF11">
    <property type="entry name" value="TAT PATHWAY SIGNAL SEQUENCE"/>
    <property type="match status" value="1"/>
</dbReference>
<keyword evidence="6" id="KW-1185">Reference proteome</keyword>
<dbReference type="GO" id="GO:0043386">
    <property type="term" value="P:mycotoxin biosynthetic process"/>
    <property type="evidence" value="ECO:0007669"/>
    <property type="project" value="InterPro"/>
</dbReference>
<evidence type="ECO:0000256" key="4">
    <source>
        <dbReference type="SAM" id="SignalP"/>
    </source>
</evidence>
<dbReference type="PANTHER" id="PTHR33365">
    <property type="entry name" value="YALI0B05434P"/>
    <property type="match status" value="1"/>
</dbReference>
<keyword evidence="2" id="KW-0560">Oxidoreductase</keyword>
<evidence type="ECO:0000313" key="5">
    <source>
        <dbReference type="EMBL" id="KAJ8063043.1"/>
    </source>
</evidence>
<dbReference type="Pfam" id="PF11807">
    <property type="entry name" value="UstYa"/>
    <property type="match status" value="1"/>
</dbReference>
<organism evidence="5 6">
    <name type="scientific">Sclerotinia nivalis</name>
    <dbReference type="NCBI Taxonomy" id="352851"/>
    <lineage>
        <taxon>Eukaryota</taxon>
        <taxon>Fungi</taxon>
        <taxon>Dikarya</taxon>
        <taxon>Ascomycota</taxon>
        <taxon>Pezizomycotina</taxon>
        <taxon>Leotiomycetes</taxon>
        <taxon>Helotiales</taxon>
        <taxon>Sclerotiniaceae</taxon>
        <taxon>Sclerotinia</taxon>
    </lineage>
</organism>
<dbReference type="OrthoDB" id="3687641at2759"/>
<sequence length="185" mass="21297">MVVLLALLVALVLHMKSIESTSRNSNPGPSWLPPERFHKKIFNYEPIYSAENAEEAQKAWTNLIPMGKGFVVITNDTVLPDMPQLNQSLPEQHAMVSVFHQLHCLFIAREAYFNPGEVNLKHLYHCWDYLRQGIMCSSDTSLEWMPAPPNDMGSTGWGYEHVCRDYGEVFDWAERNKLTDHKKIH</sequence>
<evidence type="ECO:0000313" key="6">
    <source>
        <dbReference type="Proteomes" id="UP001152300"/>
    </source>
</evidence>
<dbReference type="InterPro" id="IPR021765">
    <property type="entry name" value="UstYa-like"/>
</dbReference>
<evidence type="ECO:0000256" key="1">
    <source>
        <dbReference type="ARBA" id="ARBA00004685"/>
    </source>
</evidence>
<comment type="caution">
    <text evidence="5">The sequence shown here is derived from an EMBL/GenBank/DDBJ whole genome shotgun (WGS) entry which is preliminary data.</text>
</comment>
<dbReference type="EMBL" id="JAPEIS010000009">
    <property type="protein sequence ID" value="KAJ8063043.1"/>
    <property type="molecule type" value="Genomic_DNA"/>
</dbReference>
<feature type="chain" id="PRO_5040725364" description="Oxidase ustYa" evidence="4">
    <location>
        <begin position="21"/>
        <end position="185"/>
    </location>
</feature>
<gene>
    <name evidence="5" type="ORF">OCU04_008287</name>
</gene>
<accession>A0A9X0ALD6</accession>
<proteinExistence type="inferred from homology"/>
<evidence type="ECO:0008006" key="7">
    <source>
        <dbReference type="Google" id="ProtNLM"/>
    </source>
</evidence>
<feature type="signal peptide" evidence="4">
    <location>
        <begin position="1"/>
        <end position="20"/>
    </location>
</feature>
<comment type="pathway">
    <text evidence="1">Mycotoxin biosynthesis.</text>
</comment>